<feature type="region of interest" description="Disordered" evidence="1">
    <location>
        <begin position="98"/>
        <end position="134"/>
    </location>
</feature>
<evidence type="ECO:0000256" key="1">
    <source>
        <dbReference type="SAM" id="MobiDB-lite"/>
    </source>
</evidence>
<sequence length="134" mass="14630">MCEDILFVITFTVMDDGVTPTDSVLPSSSHARMGLNAASVFQVLEDAPACSCSRVSRSPAASTPPCFLLFHTNSRERAEGLSVILGQPFPWNVAPAAKEKSLQRNAHTTLQDDLKRPESWSQCSSQHPQSQQKT</sequence>
<reference evidence="2" key="1">
    <citation type="journal article" name="BMC Genomics">
        <title>Long-read sequencing and de novo genome assembly of marine medaka (Oryzias melastigma).</title>
        <authorList>
            <person name="Liang P."/>
            <person name="Saqib H.S.A."/>
            <person name="Ni X."/>
            <person name="Shen Y."/>
        </authorList>
    </citation>
    <scope>NUCLEOTIDE SEQUENCE</scope>
    <source>
        <strain evidence="2">Bigg-433</strain>
    </source>
</reference>
<proteinExistence type="predicted"/>
<dbReference type="AlphaFoldDB" id="A0A834CFZ1"/>
<organism evidence="2 3">
    <name type="scientific">Oryzias melastigma</name>
    <name type="common">Marine medaka</name>
    <dbReference type="NCBI Taxonomy" id="30732"/>
    <lineage>
        <taxon>Eukaryota</taxon>
        <taxon>Metazoa</taxon>
        <taxon>Chordata</taxon>
        <taxon>Craniata</taxon>
        <taxon>Vertebrata</taxon>
        <taxon>Euteleostomi</taxon>
        <taxon>Actinopterygii</taxon>
        <taxon>Neopterygii</taxon>
        <taxon>Teleostei</taxon>
        <taxon>Neoteleostei</taxon>
        <taxon>Acanthomorphata</taxon>
        <taxon>Ovalentaria</taxon>
        <taxon>Atherinomorphae</taxon>
        <taxon>Beloniformes</taxon>
        <taxon>Adrianichthyidae</taxon>
        <taxon>Oryziinae</taxon>
        <taxon>Oryzias</taxon>
    </lineage>
</organism>
<gene>
    <name evidence="2" type="ORF">FQA47_006367</name>
</gene>
<dbReference type="EMBL" id="WKFB01000343">
    <property type="protein sequence ID" value="KAF6726120.1"/>
    <property type="molecule type" value="Genomic_DNA"/>
</dbReference>
<feature type="compositionally biased region" description="Low complexity" evidence="1">
    <location>
        <begin position="119"/>
        <end position="134"/>
    </location>
</feature>
<comment type="caution">
    <text evidence="2">The sequence shown here is derived from an EMBL/GenBank/DDBJ whole genome shotgun (WGS) entry which is preliminary data.</text>
</comment>
<protein>
    <submittedName>
        <fullName evidence="2">Uncharacterized protein</fullName>
    </submittedName>
</protein>
<evidence type="ECO:0000313" key="3">
    <source>
        <dbReference type="Proteomes" id="UP000646548"/>
    </source>
</evidence>
<dbReference type="Proteomes" id="UP000646548">
    <property type="component" value="Unassembled WGS sequence"/>
</dbReference>
<name>A0A834CFZ1_ORYME</name>
<accession>A0A834CFZ1</accession>
<evidence type="ECO:0000313" key="2">
    <source>
        <dbReference type="EMBL" id="KAF6726120.1"/>
    </source>
</evidence>